<dbReference type="STRING" id="356660.SAMN05444336_10984"/>
<evidence type="ECO:0000256" key="2">
    <source>
        <dbReference type="ARBA" id="ARBA00008954"/>
    </source>
</evidence>
<dbReference type="GO" id="GO:0030170">
    <property type="term" value="F:pyridoxal phosphate binding"/>
    <property type="evidence" value="ECO:0007669"/>
    <property type="project" value="InterPro"/>
</dbReference>
<name>A0A1H3E608_9RHOB</name>
<dbReference type="InterPro" id="IPR015424">
    <property type="entry name" value="PyrdxlP-dep_Trfase"/>
</dbReference>
<dbReference type="PROSITE" id="PS00600">
    <property type="entry name" value="AA_TRANSFER_CLASS_3"/>
    <property type="match status" value="1"/>
</dbReference>
<organism evidence="5 6">
    <name type="scientific">Albimonas donghaensis</name>
    <dbReference type="NCBI Taxonomy" id="356660"/>
    <lineage>
        <taxon>Bacteria</taxon>
        <taxon>Pseudomonadati</taxon>
        <taxon>Pseudomonadota</taxon>
        <taxon>Alphaproteobacteria</taxon>
        <taxon>Rhodobacterales</taxon>
        <taxon>Paracoccaceae</taxon>
        <taxon>Albimonas</taxon>
    </lineage>
</organism>
<evidence type="ECO:0000256" key="3">
    <source>
        <dbReference type="ARBA" id="ARBA00022898"/>
    </source>
</evidence>
<keyword evidence="6" id="KW-1185">Reference proteome</keyword>
<dbReference type="AlphaFoldDB" id="A0A1H3E608"/>
<dbReference type="Gene3D" id="3.90.1150.10">
    <property type="entry name" value="Aspartate Aminotransferase, domain 1"/>
    <property type="match status" value="1"/>
</dbReference>
<evidence type="ECO:0000313" key="5">
    <source>
        <dbReference type="EMBL" id="SDX74095.1"/>
    </source>
</evidence>
<dbReference type="RefSeq" id="WP_092684468.1">
    <property type="nucleotide sequence ID" value="NZ_FNMZ01000009.1"/>
</dbReference>
<dbReference type="PANTHER" id="PTHR45688:SF13">
    <property type="entry name" value="ALANINE--GLYOXYLATE AMINOTRANSFERASE 2-LIKE"/>
    <property type="match status" value="1"/>
</dbReference>
<dbReference type="Proteomes" id="UP000199118">
    <property type="component" value="Unassembled WGS sequence"/>
</dbReference>
<dbReference type="InterPro" id="IPR005814">
    <property type="entry name" value="Aminotrans_3"/>
</dbReference>
<dbReference type="Gene3D" id="3.40.640.10">
    <property type="entry name" value="Type I PLP-dependent aspartate aminotransferase-like (Major domain)"/>
    <property type="match status" value="1"/>
</dbReference>
<dbReference type="InterPro" id="IPR015422">
    <property type="entry name" value="PyrdxlP-dep_Trfase_small"/>
</dbReference>
<dbReference type="OrthoDB" id="9801834at2"/>
<dbReference type="EMBL" id="FNMZ01000009">
    <property type="protein sequence ID" value="SDX74095.1"/>
    <property type="molecule type" value="Genomic_DNA"/>
</dbReference>
<gene>
    <name evidence="5" type="ORF">SAMN05444336_10984</name>
</gene>
<reference evidence="5 6" key="1">
    <citation type="submission" date="2016-10" db="EMBL/GenBank/DDBJ databases">
        <authorList>
            <person name="de Groot N.N."/>
        </authorList>
    </citation>
    <scope>NUCLEOTIDE SEQUENCE [LARGE SCALE GENOMIC DNA]</scope>
    <source>
        <strain evidence="5 6">DSM 17890</strain>
    </source>
</reference>
<keyword evidence="3 4" id="KW-0663">Pyridoxal phosphate</keyword>
<evidence type="ECO:0000256" key="1">
    <source>
        <dbReference type="ARBA" id="ARBA00001933"/>
    </source>
</evidence>
<dbReference type="PANTHER" id="PTHR45688">
    <property type="match status" value="1"/>
</dbReference>
<comment type="cofactor">
    <cofactor evidence="1">
        <name>pyridoxal 5'-phosphate</name>
        <dbReference type="ChEBI" id="CHEBI:597326"/>
    </cofactor>
</comment>
<proteinExistence type="inferred from homology"/>
<evidence type="ECO:0000256" key="4">
    <source>
        <dbReference type="RuleBase" id="RU003560"/>
    </source>
</evidence>
<keyword evidence="5" id="KW-0670">Pyruvate</keyword>
<dbReference type="GO" id="GO:0008483">
    <property type="term" value="F:transaminase activity"/>
    <property type="evidence" value="ECO:0007669"/>
    <property type="project" value="InterPro"/>
</dbReference>
<protein>
    <submittedName>
        <fullName evidence="5">2,2-dialkylglycine decarboxylase (Pyruvate)</fullName>
    </submittedName>
</protein>
<dbReference type="SUPFAM" id="SSF53383">
    <property type="entry name" value="PLP-dependent transferases"/>
    <property type="match status" value="1"/>
</dbReference>
<dbReference type="InterPro" id="IPR015421">
    <property type="entry name" value="PyrdxlP-dep_Trfase_major"/>
</dbReference>
<sequence>MPASPDFMARADRALIRYGADWFDAEIVRAEGARVFAADGRSILDFTSGQMSAVLGHSHPEITETIRDMAGRMAHLYSGMLSAPVVDLAETLCATLPEGLDRALLLTTGGEANDAALRLAKCATGKWEVVSFAQSWHGMTGAAAGATYSAGRRGYGPAMPGNYAIPAPNAYRPRFGEDGPGWRELLAADFAAVDAMSTGALAAFIAEPILSSGGIIDLPEGYLAALKAECDARGMLLILDEAQTGVGRTGLMYAFERDGVTPDILTLSKTLGAGLPLSAVATSAAIEAEAHANGFLFYTTHVSDPLPAAVGLKVLEIVRRDRLAARAAEMGGRLQGRLRDLARRHACIGDVRGRGLLVGLEVVADRASKAPDEARGKAAMRAAAARGLSVNIAALPGMCSVFRIAPPLTVTEAEIDEAADILDAAFADVA</sequence>
<dbReference type="InterPro" id="IPR049704">
    <property type="entry name" value="Aminotrans_3_PPA_site"/>
</dbReference>
<accession>A0A1H3E608</accession>
<dbReference type="CDD" id="cd00610">
    <property type="entry name" value="OAT_like"/>
    <property type="match status" value="1"/>
</dbReference>
<comment type="similarity">
    <text evidence="2 4">Belongs to the class-III pyridoxal-phosphate-dependent aminotransferase family.</text>
</comment>
<evidence type="ECO:0000313" key="6">
    <source>
        <dbReference type="Proteomes" id="UP000199118"/>
    </source>
</evidence>
<dbReference type="Pfam" id="PF00202">
    <property type="entry name" value="Aminotran_3"/>
    <property type="match status" value="1"/>
</dbReference>
<dbReference type="PIRSF" id="PIRSF000521">
    <property type="entry name" value="Transaminase_4ab_Lys_Orn"/>
    <property type="match status" value="1"/>
</dbReference>